<accession>A0A1G8ADQ9</accession>
<dbReference type="SUPFAM" id="SSF47090">
    <property type="entry name" value="PGBD-like"/>
    <property type="match status" value="1"/>
</dbReference>
<gene>
    <name evidence="2" type="ORF">SAMN05421505_112114</name>
</gene>
<protein>
    <submittedName>
        <fullName evidence="2">CHAP domain-containing protein</fullName>
    </submittedName>
</protein>
<sequence>MGTAERMIKVATGEVGYKEKGSNWSKYADQVQELSWAQNQPWCVTFLTWVAGKADCRDIVPITASCLTAVAWFRRQGRWSYAPRPGSWVFYGPLGSTHVELVVQVAEDRIKTIGGNTTGDIGDGNYANGDAVASKWVDRGSPRIYGYGHPDYDSPPAPAFKSNLKAGSKGNAVKVWQGRMRDRGWTIRVDGVYGPASADVCKKFQAEKRIPVSGVVDETTWLERFKG</sequence>
<dbReference type="AlphaFoldDB" id="A0A1G8ADQ9"/>
<evidence type="ECO:0000313" key="2">
    <source>
        <dbReference type="EMBL" id="SDH19058.1"/>
    </source>
</evidence>
<dbReference type="InterPro" id="IPR036366">
    <property type="entry name" value="PGBDSf"/>
</dbReference>
<reference evidence="2 3" key="1">
    <citation type="submission" date="2016-10" db="EMBL/GenBank/DDBJ databases">
        <authorList>
            <person name="de Groot N.N."/>
        </authorList>
    </citation>
    <scope>NUCLEOTIDE SEQUENCE [LARGE SCALE GENOMIC DNA]</scope>
    <source>
        <strain evidence="2 3">CPCC 201354</strain>
    </source>
</reference>
<evidence type="ECO:0000259" key="1">
    <source>
        <dbReference type="Pfam" id="PF01471"/>
    </source>
</evidence>
<name>A0A1G8ADQ9_9ACTN</name>
<organism evidence="2 3">
    <name type="scientific">Sinosporangium album</name>
    <dbReference type="NCBI Taxonomy" id="504805"/>
    <lineage>
        <taxon>Bacteria</taxon>
        <taxon>Bacillati</taxon>
        <taxon>Actinomycetota</taxon>
        <taxon>Actinomycetes</taxon>
        <taxon>Streptosporangiales</taxon>
        <taxon>Streptosporangiaceae</taxon>
        <taxon>Sinosporangium</taxon>
    </lineage>
</organism>
<dbReference type="Gene3D" id="1.10.101.10">
    <property type="entry name" value="PGBD-like superfamily/PGBD"/>
    <property type="match status" value="1"/>
</dbReference>
<evidence type="ECO:0000313" key="3">
    <source>
        <dbReference type="Proteomes" id="UP000198923"/>
    </source>
</evidence>
<keyword evidence="3" id="KW-1185">Reference proteome</keyword>
<dbReference type="InterPro" id="IPR002477">
    <property type="entry name" value="Peptidoglycan-bd-like"/>
</dbReference>
<dbReference type="InterPro" id="IPR036365">
    <property type="entry name" value="PGBD-like_sf"/>
</dbReference>
<dbReference type="EMBL" id="FNCN01000012">
    <property type="protein sequence ID" value="SDH19058.1"/>
    <property type="molecule type" value="Genomic_DNA"/>
</dbReference>
<proteinExistence type="predicted"/>
<dbReference type="STRING" id="504805.SAMN05421505_112114"/>
<dbReference type="OrthoDB" id="3476732at2"/>
<dbReference type="RefSeq" id="WP_143020275.1">
    <property type="nucleotide sequence ID" value="NZ_FNCN01000012.1"/>
</dbReference>
<dbReference type="Pfam" id="PF01471">
    <property type="entry name" value="PG_binding_1"/>
    <property type="match status" value="1"/>
</dbReference>
<dbReference type="Proteomes" id="UP000198923">
    <property type="component" value="Unassembled WGS sequence"/>
</dbReference>
<feature type="domain" description="Peptidoglycan binding-like" evidence="1">
    <location>
        <begin position="170"/>
        <end position="221"/>
    </location>
</feature>